<accession>A0A0X8X483</accession>
<dbReference type="GO" id="GO:0006811">
    <property type="term" value="P:monoatomic ion transport"/>
    <property type="evidence" value="ECO:0007669"/>
    <property type="project" value="UniProtKB-KW"/>
</dbReference>
<keyword evidence="11" id="KW-0472">Membrane</keyword>
<dbReference type="InterPro" id="IPR049712">
    <property type="entry name" value="Poly_export"/>
</dbReference>
<reference evidence="15 16" key="1">
    <citation type="submission" date="2015-12" db="EMBL/GenBank/DDBJ databases">
        <title>Genome sequence of Mucilaginibacter gotjawali.</title>
        <authorList>
            <person name="Lee J.S."/>
            <person name="Lee K.C."/>
            <person name="Kim K.K."/>
            <person name="Lee B.W."/>
        </authorList>
    </citation>
    <scope>NUCLEOTIDE SEQUENCE [LARGE SCALE GENOMIC DNA]</scope>
    <source>
        <strain evidence="15 16">SA3-7</strain>
    </source>
</reference>
<protein>
    <submittedName>
        <fullName evidence="15">Polysaccharide biosynthesis/export protein</fullName>
    </submittedName>
</protein>
<dbReference type="InterPro" id="IPR054765">
    <property type="entry name" value="SLBB_dom"/>
</dbReference>
<keyword evidence="13" id="KW-0998">Cell outer membrane</keyword>
<dbReference type="InterPro" id="IPR003715">
    <property type="entry name" value="Poly_export_N"/>
</dbReference>
<organism evidence="15 16">
    <name type="scientific">Mucilaginibacter gotjawali</name>
    <dbReference type="NCBI Taxonomy" id="1550579"/>
    <lineage>
        <taxon>Bacteria</taxon>
        <taxon>Pseudomonadati</taxon>
        <taxon>Bacteroidota</taxon>
        <taxon>Sphingobacteriia</taxon>
        <taxon>Sphingobacteriales</taxon>
        <taxon>Sphingobacteriaceae</taxon>
        <taxon>Mucilaginibacter</taxon>
    </lineage>
</organism>
<dbReference type="GO" id="GO:0015159">
    <property type="term" value="F:polysaccharide transmembrane transporter activity"/>
    <property type="evidence" value="ECO:0007669"/>
    <property type="project" value="InterPro"/>
</dbReference>
<keyword evidence="12" id="KW-0564">Palmitate</keyword>
<evidence type="ECO:0000256" key="13">
    <source>
        <dbReference type="ARBA" id="ARBA00023237"/>
    </source>
</evidence>
<evidence type="ECO:0000256" key="11">
    <source>
        <dbReference type="ARBA" id="ARBA00023136"/>
    </source>
</evidence>
<keyword evidence="3" id="KW-0813">Transport</keyword>
<dbReference type="EMBL" id="AP017313">
    <property type="protein sequence ID" value="BAU55402.1"/>
    <property type="molecule type" value="Genomic_DNA"/>
</dbReference>
<dbReference type="KEGG" id="mgot:MgSA37_03586"/>
<evidence type="ECO:0000256" key="4">
    <source>
        <dbReference type="ARBA" id="ARBA00022452"/>
    </source>
</evidence>
<keyword evidence="5" id="KW-0762">Sugar transport</keyword>
<dbReference type="AlphaFoldDB" id="A0A0X8X483"/>
<keyword evidence="16" id="KW-1185">Reference proteome</keyword>
<keyword evidence="10" id="KW-0626">Porin</keyword>
<gene>
    <name evidence="15" type="ORF">MgSA37_03586</name>
</gene>
<dbReference type="Pfam" id="PF02563">
    <property type="entry name" value="Poly_export"/>
    <property type="match status" value="1"/>
</dbReference>
<evidence type="ECO:0000313" key="15">
    <source>
        <dbReference type="EMBL" id="BAU55402.1"/>
    </source>
</evidence>
<evidence type="ECO:0000313" key="16">
    <source>
        <dbReference type="Proteomes" id="UP000218263"/>
    </source>
</evidence>
<dbReference type="Pfam" id="PF22461">
    <property type="entry name" value="SLBB_2"/>
    <property type="match status" value="1"/>
</dbReference>
<dbReference type="RefSeq" id="WP_096353705.1">
    <property type="nucleotide sequence ID" value="NZ_AP017313.1"/>
</dbReference>
<dbReference type="GO" id="GO:0015288">
    <property type="term" value="F:porin activity"/>
    <property type="evidence" value="ECO:0007669"/>
    <property type="project" value="UniProtKB-KW"/>
</dbReference>
<evidence type="ECO:0000256" key="1">
    <source>
        <dbReference type="ARBA" id="ARBA00004571"/>
    </source>
</evidence>
<comment type="subcellular location">
    <subcellularLocation>
        <location evidence="1">Cell outer membrane</location>
        <topology evidence="1">Multi-pass membrane protein</topology>
    </subcellularLocation>
</comment>
<evidence type="ECO:0000256" key="12">
    <source>
        <dbReference type="ARBA" id="ARBA00023139"/>
    </source>
</evidence>
<sequence>MNYKQRQRIQIFLLILASIALFSSCTDYNKILYLKDIPDSLQTRTTQLAKYKDPVIQSDDILSIIILTIDPQTAAIINQGQAAPQGALPGASVSMQQINGYLVDKNGNVSLPIIGQVKIAGLTTTEARQLISNKVAEFYKDPNVQVRFANFKVTVLGEVARPSTYILPNEKNTVLDALGLAGDITIYGKKDNVLLIRDSLNSKVYVRLNLNSSKTLQSPYFYLRQNDVIYVEPTKSKLVASDATQTKLFTIGVSVLTAIALILIRFK</sequence>
<keyword evidence="8" id="KW-0625">Polysaccharide transport</keyword>
<proteinExistence type="inferred from homology"/>
<dbReference type="PANTHER" id="PTHR33619:SF3">
    <property type="entry name" value="POLYSACCHARIDE EXPORT PROTEIN GFCE-RELATED"/>
    <property type="match status" value="1"/>
</dbReference>
<keyword evidence="4" id="KW-1134">Transmembrane beta strand</keyword>
<keyword evidence="14" id="KW-0449">Lipoprotein</keyword>
<keyword evidence="6" id="KW-0812">Transmembrane</keyword>
<evidence type="ECO:0000256" key="9">
    <source>
        <dbReference type="ARBA" id="ARBA00023065"/>
    </source>
</evidence>
<dbReference type="Gene3D" id="3.30.1950.10">
    <property type="entry name" value="wza like domain"/>
    <property type="match status" value="1"/>
</dbReference>
<name>A0A0X8X483_9SPHI</name>
<dbReference type="PROSITE" id="PS51257">
    <property type="entry name" value="PROKAR_LIPOPROTEIN"/>
    <property type="match status" value="1"/>
</dbReference>
<evidence type="ECO:0000256" key="14">
    <source>
        <dbReference type="ARBA" id="ARBA00023288"/>
    </source>
</evidence>
<dbReference type="GO" id="GO:0046930">
    <property type="term" value="C:pore complex"/>
    <property type="evidence" value="ECO:0007669"/>
    <property type="project" value="UniProtKB-KW"/>
</dbReference>
<evidence type="ECO:0000256" key="6">
    <source>
        <dbReference type="ARBA" id="ARBA00022692"/>
    </source>
</evidence>
<comment type="similarity">
    <text evidence="2">Belongs to the BexD/CtrA/VexA family.</text>
</comment>
<evidence type="ECO:0000256" key="5">
    <source>
        <dbReference type="ARBA" id="ARBA00022597"/>
    </source>
</evidence>
<dbReference type="GO" id="GO:0009279">
    <property type="term" value="C:cell outer membrane"/>
    <property type="evidence" value="ECO:0007669"/>
    <property type="project" value="UniProtKB-SubCell"/>
</dbReference>
<evidence type="ECO:0000256" key="2">
    <source>
        <dbReference type="ARBA" id="ARBA00009450"/>
    </source>
</evidence>
<evidence type="ECO:0000256" key="10">
    <source>
        <dbReference type="ARBA" id="ARBA00023114"/>
    </source>
</evidence>
<keyword evidence="7" id="KW-0732">Signal</keyword>
<evidence type="ECO:0000256" key="7">
    <source>
        <dbReference type="ARBA" id="ARBA00022729"/>
    </source>
</evidence>
<dbReference type="Proteomes" id="UP000218263">
    <property type="component" value="Chromosome"/>
</dbReference>
<keyword evidence="9" id="KW-0406">Ion transport</keyword>
<evidence type="ECO:0000256" key="3">
    <source>
        <dbReference type="ARBA" id="ARBA00022448"/>
    </source>
</evidence>
<evidence type="ECO:0000256" key="8">
    <source>
        <dbReference type="ARBA" id="ARBA00023047"/>
    </source>
</evidence>
<dbReference type="OrthoDB" id="662756at2"/>
<dbReference type="PANTHER" id="PTHR33619">
    <property type="entry name" value="POLYSACCHARIDE EXPORT PROTEIN GFCE-RELATED"/>
    <property type="match status" value="1"/>
</dbReference>